<dbReference type="Proteomes" id="UP001159363">
    <property type="component" value="Chromosome X"/>
</dbReference>
<reference evidence="8 9" key="1">
    <citation type="submission" date="2023-02" db="EMBL/GenBank/DDBJ databases">
        <title>LHISI_Scaffold_Assembly.</title>
        <authorList>
            <person name="Stuart O.P."/>
            <person name="Cleave R."/>
            <person name="Magrath M.J.L."/>
            <person name="Mikheyev A.S."/>
        </authorList>
    </citation>
    <scope>NUCLEOTIDE SEQUENCE [LARGE SCALE GENOMIC DNA]</scope>
    <source>
        <strain evidence="8">Daus_M_001</strain>
        <tissue evidence="8">Leg muscle</tissue>
    </source>
</reference>
<dbReference type="PANTHER" id="PTHR37984">
    <property type="entry name" value="PROTEIN CBG26694"/>
    <property type="match status" value="1"/>
</dbReference>
<keyword evidence="4" id="KW-0255">Endonuclease</keyword>
<evidence type="ECO:0000313" key="9">
    <source>
        <dbReference type="Proteomes" id="UP001159363"/>
    </source>
</evidence>
<sequence length="207" mass="24021">MYVPNKFINEAEEFIKSERNLEVRRFILNFSKLAQPLTEFAWTRERPTSFKLLRDIICNSPILKYLDFTSPFTVRCDSSGTAIGAVLSQKVNGAEHPVYYISPQLNKAEHNYSTMERECLAVVFACKKWRYSQYGHKLTVVTDHRPLHRLLSLKEPSSRLARWALLLSEHDFEVERKAGKDNVNADALSRIPVYAISPPYTPIWDRQ</sequence>
<accession>A0ABQ9HRK3</accession>
<evidence type="ECO:0000256" key="6">
    <source>
        <dbReference type="ARBA" id="ARBA00022918"/>
    </source>
</evidence>
<dbReference type="EMBL" id="JARBHB010000004">
    <property type="protein sequence ID" value="KAJ8887023.1"/>
    <property type="molecule type" value="Genomic_DNA"/>
</dbReference>
<evidence type="ECO:0000259" key="7">
    <source>
        <dbReference type="Pfam" id="PF17917"/>
    </source>
</evidence>
<keyword evidence="9" id="KW-1185">Reference proteome</keyword>
<name>A0ABQ9HRK3_9NEOP</name>
<dbReference type="PANTHER" id="PTHR37984:SF5">
    <property type="entry name" value="PROTEIN NYNRIN-LIKE"/>
    <property type="match status" value="1"/>
</dbReference>
<keyword evidence="6" id="KW-0695">RNA-directed DNA polymerase</keyword>
<dbReference type="Gene3D" id="3.30.70.270">
    <property type="match status" value="1"/>
</dbReference>
<dbReference type="InterPro" id="IPR043502">
    <property type="entry name" value="DNA/RNA_pol_sf"/>
</dbReference>
<protein>
    <recommendedName>
        <fullName evidence="7">Reverse transcriptase RNase H-like domain-containing protein</fullName>
    </recommendedName>
</protein>
<proteinExistence type="predicted"/>
<organism evidence="8 9">
    <name type="scientific">Dryococelus australis</name>
    <dbReference type="NCBI Taxonomy" id="614101"/>
    <lineage>
        <taxon>Eukaryota</taxon>
        <taxon>Metazoa</taxon>
        <taxon>Ecdysozoa</taxon>
        <taxon>Arthropoda</taxon>
        <taxon>Hexapoda</taxon>
        <taxon>Insecta</taxon>
        <taxon>Pterygota</taxon>
        <taxon>Neoptera</taxon>
        <taxon>Polyneoptera</taxon>
        <taxon>Phasmatodea</taxon>
        <taxon>Verophasmatodea</taxon>
        <taxon>Anareolatae</taxon>
        <taxon>Phasmatidae</taxon>
        <taxon>Eurycanthinae</taxon>
        <taxon>Dryococelus</taxon>
    </lineage>
</organism>
<dbReference type="CDD" id="cd09274">
    <property type="entry name" value="RNase_HI_RT_Ty3"/>
    <property type="match status" value="1"/>
</dbReference>
<keyword evidence="1" id="KW-0808">Transferase</keyword>
<evidence type="ECO:0000256" key="2">
    <source>
        <dbReference type="ARBA" id="ARBA00022695"/>
    </source>
</evidence>
<feature type="domain" description="Reverse transcriptase RNase H-like" evidence="7">
    <location>
        <begin position="67"/>
        <end position="169"/>
    </location>
</feature>
<evidence type="ECO:0000256" key="1">
    <source>
        <dbReference type="ARBA" id="ARBA00022679"/>
    </source>
</evidence>
<evidence type="ECO:0000313" key="8">
    <source>
        <dbReference type="EMBL" id="KAJ8887023.1"/>
    </source>
</evidence>
<keyword evidence="3" id="KW-0540">Nuclease</keyword>
<dbReference type="Gene3D" id="3.10.20.370">
    <property type="match status" value="1"/>
</dbReference>
<gene>
    <name evidence="8" type="ORF">PR048_013237</name>
</gene>
<comment type="caution">
    <text evidence="8">The sequence shown here is derived from an EMBL/GenBank/DDBJ whole genome shotgun (WGS) entry which is preliminary data.</text>
</comment>
<evidence type="ECO:0000256" key="5">
    <source>
        <dbReference type="ARBA" id="ARBA00022801"/>
    </source>
</evidence>
<dbReference type="InterPro" id="IPR043128">
    <property type="entry name" value="Rev_trsase/Diguanyl_cyclase"/>
</dbReference>
<evidence type="ECO:0000256" key="3">
    <source>
        <dbReference type="ARBA" id="ARBA00022722"/>
    </source>
</evidence>
<dbReference type="InterPro" id="IPR041373">
    <property type="entry name" value="RT_RNaseH"/>
</dbReference>
<evidence type="ECO:0000256" key="4">
    <source>
        <dbReference type="ARBA" id="ARBA00022759"/>
    </source>
</evidence>
<dbReference type="Pfam" id="PF17917">
    <property type="entry name" value="RT_RNaseH"/>
    <property type="match status" value="1"/>
</dbReference>
<dbReference type="SUPFAM" id="SSF56672">
    <property type="entry name" value="DNA/RNA polymerases"/>
    <property type="match status" value="1"/>
</dbReference>
<keyword evidence="2" id="KW-0548">Nucleotidyltransferase</keyword>
<keyword evidence="5" id="KW-0378">Hydrolase</keyword>
<dbReference type="InterPro" id="IPR050951">
    <property type="entry name" value="Retrovirus_Pol_polyprotein"/>
</dbReference>